<evidence type="ECO:0000313" key="2">
    <source>
        <dbReference type="EMBL" id="GFE52663.1"/>
    </source>
</evidence>
<feature type="region of interest" description="Disordered" evidence="1">
    <location>
        <begin position="670"/>
        <end position="711"/>
    </location>
</feature>
<evidence type="ECO:0000313" key="3">
    <source>
        <dbReference type="Proteomes" id="UP001057455"/>
    </source>
</evidence>
<dbReference type="AlphaFoldDB" id="A0A9W5WTC3"/>
<dbReference type="PANTHER" id="PTHR10751">
    <property type="entry name" value="GUANYLATE BINDING PROTEIN"/>
    <property type="match status" value="1"/>
</dbReference>
<organism evidence="2 3">
    <name type="scientific">Babesia ovis</name>
    <dbReference type="NCBI Taxonomy" id="5869"/>
    <lineage>
        <taxon>Eukaryota</taxon>
        <taxon>Sar</taxon>
        <taxon>Alveolata</taxon>
        <taxon>Apicomplexa</taxon>
        <taxon>Aconoidasida</taxon>
        <taxon>Piroplasmida</taxon>
        <taxon>Babesiidae</taxon>
        <taxon>Babesia</taxon>
    </lineage>
</organism>
<proteinExistence type="predicted"/>
<protein>
    <submittedName>
        <fullName evidence="2">Pseudouridine synthase, putative</fullName>
    </submittedName>
</protein>
<dbReference type="GO" id="GO:0003924">
    <property type="term" value="F:GTPase activity"/>
    <property type="evidence" value="ECO:0007669"/>
    <property type="project" value="InterPro"/>
</dbReference>
<comment type="caution">
    <text evidence="2">The sequence shown here is derived from an EMBL/GenBank/DDBJ whole genome shotgun (WGS) entry which is preliminary data.</text>
</comment>
<reference evidence="2" key="1">
    <citation type="submission" date="2019-12" db="EMBL/GenBank/DDBJ databases">
        <title>Genome sequence of Babesia ovis.</title>
        <authorList>
            <person name="Yamagishi J."/>
            <person name="Sevinc F."/>
            <person name="Xuan X."/>
        </authorList>
    </citation>
    <scope>NUCLEOTIDE SEQUENCE</scope>
    <source>
        <strain evidence="2">Selcuk</strain>
    </source>
</reference>
<dbReference type="EMBL" id="BLIY01000001">
    <property type="protein sequence ID" value="GFE52663.1"/>
    <property type="molecule type" value="Genomic_DNA"/>
</dbReference>
<dbReference type="InterPro" id="IPR027417">
    <property type="entry name" value="P-loop_NTPase"/>
</dbReference>
<sequence length="1107" mass="124253">MATSVAGGVGVEMLLRQHGSISKDELATLYDNLLPTSNNTQAEVTPPVESVDLQEEHEIENLIKVEPPIMAVEPSGAPQEQTIPSDINEFRGISEYVQPPETSDRGTQAIPSDINEFRGVSEYVQPPETSDRGPPTFGDSDSGSRMLLQDGWQPQTAFNEIPPNYVVRNVGPELQHATVSFGYEDQHNVWPKYEAIIDIVNHYKPTIPPADCDERDYSPPYEPTGRRSSPFSNMGGDTTASTHSRFTEHGDSTRGNRHYSGDDYSTGPSPASGYDEHHDTRYHERHGHTNRPSPASGCDERHDCNDGPPSAVVKRYGSGYDARYDGPNEARYGSGYDERYETRYEDRQDYSSGSSPASGYDERHSYASGPSPASGYDERHSYGNGPSPASGYDERHSYGNGPSPTSGYDERNSYASGPSPASGYEKHNIRYHGRYDPSRHSPRGSRRNAYKERAEYDQSADSCDGTPASTRGSGLFEVPFNICALPRIIDPFKGFSKVYTSRAVKLLHFVRKGHRVQCSIEKHATTLLQTHIKDLKVVSISVCGDSRTGKSYLASMLVNKPVNSFRCNQPYEPKDMKRKFKSSAEATVWAYVGVYQEKYAYIYLDFSGFDNHQADRIHMTTFALLLSNCVICSVANPPRTGIYDTVRAMIDLTHSSKPFPNTIDIEMDTLDTDNSTDDLRSTPTLSLDQNGSTSKSFDFKDSESSVDDVGDDMSSDLNELDTWKAPIIHFVFRDSEGHVKCIDERIFTPETLVEQGIFDHYTNLFNSKRKDGLINFRNNMLDAFEIFPIRKYITLPCPVSDQTGGNTRLNRSAASNAANALKRMFATLLAPANADIMSTNMAECPTARLLGEEPPADQPCITAIPTHMLNPLFCERLDEIKACVYQDTLAHTQTGTQLNGRMFVNYLMLLVAHFNENGQLTLKDAKGILAEVYTKENEILSKDVVLQFFKGLKQHVVMQLPMEPRLLLSKCMRLKQKTLHKFHTQVVGNPAQYVDHYRTLEKTLDGLITKLEARNDQIAVDTATALFEKCTETLNQKIALEQYTYEELLVDIAKMRKMFLQKFKGHSQITERVFPQLSQQLYRTFDEHHPKTPMPNILEMSKRYGDQ</sequence>
<keyword evidence="3" id="KW-1185">Reference proteome</keyword>
<dbReference type="OrthoDB" id="361834at2759"/>
<feature type="region of interest" description="Disordered" evidence="1">
    <location>
        <begin position="1087"/>
        <end position="1107"/>
    </location>
</feature>
<accession>A0A9W5WTC3</accession>
<dbReference type="Gene3D" id="3.40.50.300">
    <property type="entry name" value="P-loop containing nucleotide triphosphate hydrolases"/>
    <property type="match status" value="1"/>
</dbReference>
<feature type="region of interest" description="Disordered" evidence="1">
    <location>
        <begin position="209"/>
        <end position="468"/>
    </location>
</feature>
<feature type="compositionally biased region" description="Basic and acidic residues" evidence="1">
    <location>
        <begin position="424"/>
        <end position="439"/>
    </location>
</feature>
<evidence type="ECO:0000256" key="1">
    <source>
        <dbReference type="SAM" id="MobiDB-lite"/>
    </source>
</evidence>
<feature type="compositionally biased region" description="Polar residues" evidence="1">
    <location>
        <begin position="226"/>
        <end position="244"/>
    </location>
</feature>
<dbReference type="SUPFAM" id="SSF52540">
    <property type="entry name" value="P-loop containing nucleoside triphosphate hydrolases"/>
    <property type="match status" value="1"/>
</dbReference>
<dbReference type="InterPro" id="IPR036543">
    <property type="entry name" value="Guanylate-bd_C_sf"/>
</dbReference>
<feature type="compositionally biased region" description="Basic and acidic residues" evidence="1">
    <location>
        <begin position="245"/>
        <end position="254"/>
    </location>
</feature>
<dbReference type="Proteomes" id="UP001057455">
    <property type="component" value="Unassembled WGS sequence"/>
</dbReference>
<dbReference type="SUPFAM" id="SSF48340">
    <property type="entry name" value="Interferon-induced guanylate-binding protein 1 (GBP1), C-terminal domain"/>
    <property type="match status" value="1"/>
</dbReference>
<dbReference type="GO" id="GO:0005525">
    <property type="term" value="F:GTP binding"/>
    <property type="evidence" value="ECO:0007669"/>
    <property type="project" value="InterPro"/>
</dbReference>
<gene>
    <name evidence="2" type="ORF">BaOVIS_000670</name>
</gene>
<feature type="compositionally biased region" description="Basic and acidic residues" evidence="1">
    <location>
        <begin position="336"/>
        <end position="349"/>
    </location>
</feature>
<name>A0A9W5WTC3_BABOV</name>